<dbReference type="SMART" id="SM00369">
    <property type="entry name" value="LRR_TYP"/>
    <property type="match status" value="3"/>
</dbReference>
<evidence type="ECO:0000313" key="4">
    <source>
        <dbReference type="EMBL" id="KIY71745.1"/>
    </source>
</evidence>
<dbReference type="InterPro" id="IPR003591">
    <property type="entry name" value="Leu-rich_rpt_typical-subtyp"/>
</dbReference>
<organism evidence="4 5">
    <name type="scientific">Cylindrobasidium torrendii FP15055 ss-10</name>
    <dbReference type="NCBI Taxonomy" id="1314674"/>
    <lineage>
        <taxon>Eukaryota</taxon>
        <taxon>Fungi</taxon>
        <taxon>Dikarya</taxon>
        <taxon>Basidiomycota</taxon>
        <taxon>Agaricomycotina</taxon>
        <taxon>Agaricomycetes</taxon>
        <taxon>Agaricomycetidae</taxon>
        <taxon>Agaricales</taxon>
        <taxon>Marasmiineae</taxon>
        <taxon>Physalacriaceae</taxon>
        <taxon>Cylindrobasidium</taxon>
    </lineage>
</organism>
<dbReference type="GO" id="GO:1902412">
    <property type="term" value="P:regulation of mitotic cytokinesis"/>
    <property type="evidence" value="ECO:0007669"/>
    <property type="project" value="TreeGrafter"/>
</dbReference>
<evidence type="ECO:0000256" key="3">
    <source>
        <dbReference type="SAM" id="MobiDB-lite"/>
    </source>
</evidence>
<feature type="compositionally biased region" description="Basic residues" evidence="3">
    <location>
        <begin position="314"/>
        <end position="324"/>
    </location>
</feature>
<dbReference type="OrthoDB" id="3038326at2759"/>
<feature type="compositionally biased region" description="Acidic residues" evidence="3">
    <location>
        <begin position="448"/>
        <end position="464"/>
    </location>
</feature>
<keyword evidence="2" id="KW-0677">Repeat</keyword>
<dbReference type="InterPro" id="IPR001611">
    <property type="entry name" value="Leu-rich_rpt"/>
</dbReference>
<feature type="region of interest" description="Disordered" evidence="3">
    <location>
        <begin position="289"/>
        <end position="361"/>
    </location>
</feature>
<dbReference type="PANTHER" id="PTHR47566:SF1">
    <property type="entry name" value="PROTEIN NUD1"/>
    <property type="match status" value="1"/>
</dbReference>
<feature type="region of interest" description="Disordered" evidence="3">
    <location>
        <begin position="1"/>
        <end position="137"/>
    </location>
</feature>
<protein>
    <submittedName>
        <fullName evidence="4">L domain-like protein</fullName>
    </submittedName>
</protein>
<dbReference type="GO" id="GO:0035591">
    <property type="term" value="F:signaling adaptor activity"/>
    <property type="evidence" value="ECO:0007669"/>
    <property type="project" value="TreeGrafter"/>
</dbReference>
<accession>A0A0D7BNJ4</accession>
<sequence>MAARAPGWQTEELADEWPSFAESVEMSIDPTQGNGLISHSNSQASESQYYPPPSPSASSSAGSGTPTEEDSGIEWPTAEADEHDGHMSFTAPHGTFVDRGGTFVDHDARPAGTFVDRGSEQGVARGVGRTPGKGMLQRDFFTPLKLERMFEPPSPPPEQAAGDHGDTDLAQDRLLKPLPPHARPMHSPPSGVFTFRCQGESTPANLATTSTSPTPIFAPEALAPGDGIYPTPLPSKSLVGTPRSAPFTPLRANNKHLAHARSGGGTPLKLFQFSYDTYTREHLSAMVDEIGVGGSSGGPSPIEGPAKRALGRPARPRQPQRRRSSSASSVASDDILRSAKRLKVSPPSPGPVERADVESAEEGEEIYIARPRQWIGEGRRMMESLKRADLSSMSSRRSTLGAESILSGALPSRSRNSDDSEHGPEQYLNRRNEGLSMMDAIRMQEDAESVFQDEDQSEDDDDEEATQRPTAPSTPTQPPPPHRPAQATIRTAPSSTAANSPGRLFSGSSATTQTSATTQNTVQPSVGSYVKHAGPPVTIMRTIRPNDDDVARIVSAAGQAGGMVFDPTQGRWIREIEGETSNDSISGFTESDSGESQEPQDREDEEVVERDDLSTVPEEPSALAASTVAISDEGSAFQSETGPSQTEDSRATSSRASSSQEAPDFDSPPNSPVLEDTPPEPAPPISIPQSISTASSLDTQKTPTRSVLKTPANSTRHRKRRSVSFSDGRRDGPIMDLDSESEGEEGENPTTQGHETGAGGPSARSRRLEDLFRNAEEDESLGFGANFGVSIGKQDISSASQRPTSGMSAAPSFLLSHDALLGALTDVEPFTTYWDRLVSVDLAWPFTRRTERADASMTDASMCSTTVGTVSNRPPLASMARLDEFVPRLLKLDLSRNPVEYLTGVPSGLRELSARETMLGSVEGLGEGGWAKLVKLERLDLTGGRVQRCEQFSGLRTLTHLDLAGNRLTSLRGIEGLRHLVYLDVSENRGLRELDFGNVSWRGMQEFKAARCRVGAVHGLGRILSTGILRLDLEDNELTELDIELPTPTPTRKRTRDNTTSSLRVLRVSGNRLRKLHLGALPALRTLYADRNHLREVILSTSGKMEIISLRYQEGSSKANGLRLPVCAREVKRVYLSGTVGCAMPWAWGNGTVKCYNLTYLELAGCGLKDSSLLEGLSTHVPNLRTLNVNYNHFEGGLGFLRGLERLRRVSAVGCGVKRVRGIVDVFKVDHGPSMFPELQVLDVRGNPSVAGWYLPVSVQDATKQSAQSTNSYGTYTELDVPYRRSLPDRTYAGRLAYRGLVMQGCPALRVLDGVVVTTKERDKAAEFVARLVKTKQTADVLL</sequence>
<feature type="compositionally biased region" description="Acidic residues" evidence="3">
    <location>
        <begin position="737"/>
        <end position="747"/>
    </location>
</feature>
<dbReference type="Gene3D" id="3.80.10.10">
    <property type="entry name" value="Ribonuclease Inhibitor"/>
    <property type="match status" value="2"/>
</dbReference>
<evidence type="ECO:0000256" key="1">
    <source>
        <dbReference type="ARBA" id="ARBA00022614"/>
    </source>
</evidence>
<feature type="region of interest" description="Disordered" evidence="3">
    <location>
        <begin position="448"/>
        <end position="533"/>
    </location>
</feature>
<dbReference type="PROSITE" id="PS51450">
    <property type="entry name" value="LRR"/>
    <property type="match status" value="1"/>
</dbReference>
<dbReference type="STRING" id="1314674.A0A0D7BNJ4"/>
<dbReference type="GO" id="GO:0061499">
    <property type="term" value="C:outer plaque of mitotic spindle pole body"/>
    <property type="evidence" value="ECO:0007669"/>
    <property type="project" value="TreeGrafter"/>
</dbReference>
<name>A0A0D7BNJ4_9AGAR</name>
<feature type="compositionally biased region" description="Polar residues" evidence="3">
    <location>
        <begin position="579"/>
        <end position="597"/>
    </location>
</feature>
<feature type="region of interest" description="Disordered" evidence="3">
    <location>
        <begin position="389"/>
        <end position="431"/>
    </location>
</feature>
<dbReference type="Pfam" id="PF13855">
    <property type="entry name" value="LRR_8"/>
    <property type="match status" value="1"/>
</dbReference>
<dbReference type="Proteomes" id="UP000054007">
    <property type="component" value="Unassembled WGS sequence"/>
</dbReference>
<evidence type="ECO:0000256" key="2">
    <source>
        <dbReference type="ARBA" id="ARBA00022737"/>
    </source>
</evidence>
<keyword evidence="5" id="KW-1185">Reference proteome</keyword>
<feature type="compositionally biased region" description="Low complexity" evidence="3">
    <location>
        <begin position="508"/>
        <end position="519"/>
    </location>
</feature>
<reference evidence="4 5" key="1">
    <citation type="journal article" date="2015" name="Fungal Genet. Biol.">
        <title>Evolution of novel wood decay mechanisms in Agaricales revealed by the genome sequences of Fistulina hepatica and Cylindrobasidium torrendii.</title>
        <authorList>
            <person name="Floudas D."/>
            <person name="Held B.W."/>
            <person name="Riley R."/>
            <person name="Nagy L.G."/>
            <person name="Koehler G."/>
            <person name="Ransdell A.S."/>
            <person name="Younus H."/>
            <person name="Chow J."/>
            <person name="Chiniquy J."/>
            <person name="Lipzen A."/>
            <person name="Tritt A."/>
            <person name="Sun H."/>
            <person name="Haridas S."/>
            <person name="LaButti K."/>
            <person name="Ohm R.A."/>
            <person name="Kues U."/>
            <person name="Blanchette R.A."/>
            <person name="Grigoriev I.V."/>
            <person name="Minto R.E."/>
            <person name="Hibbett D.S."/>
        </authorList>
    </citation>
    <scope>NUCLEOTIDE SEQUENCE [LARGE SCALE GENOMIC DNA]</scope>
    <source>
        <strain evidence="4 5">FP15055 ss-10</strain>
    </source>
</reference>
<feature type="region of interest" description="Disordered" evidence="3">
    <location>
        <begin position="578"/>
        <end position="765"/>
    </location>
</feature>
<dbReference type="EMBL" id="KN880451">
    <property type="protein sequence ID" value="KIY71745.1"/>
    <property type="molecule type" value="Genomic_DNA"/>
</dbReference>
<gene>
    <name evidence="4" type="ORF">CYLTODRAFT_450586</name>
</gene>
<feature type="compositionally biased region" description="Polar residues" evidence="3">
    <location>
        <begin position="489"/>
        <end position="499"/>
    </location>
</feature>
<feature type="compositionally biased region" description="Polar residues" evidence="3">
    <location>
        <begin position="636"/>
        <end position="646"/>
    </location>
</feature>
<dbReference type="PANTHER" id="PTHR47566">
    <property type="match status" value="1"/>
</dbReference>
<feature type="compositionally biased region" description="Polar residues" evidence="3">
    <location>
        <begin position="29"/>
        <end position="41"/>
    </location>
</feature>
<feature type="compositionally biased region" description="Low complexity" evidence="3">
    <location>
        <begin position="56"/>
        <end position="66"/>
    </location>
</feature>
<feature type="compositionally biased region" description="Low complexity" evidence="3">
    <location>
        <begin position="687"/>
        <end position="696"/>
    </location>
</feature>
<feature type="region of interest" description="Disordered" evidence="3">
    <location>
        <begin position="147"/>
        <end position="166"/>
    </location>
</feature>
<proteinExistence type="predicted"/>
<evidence type="ECO:0000313" key="5">
    <source>
        <dbReference type="Proteomes" id="UP000054007"/>
    </source>
</evidence>
<keyword evidence="1" id="KW-0433">Leucine-rich repeat</keyword>
<dbReference type="InterPro" id="IPR052574">
    <property type="entry name" value="CDIRP"/>
</dbReference>
<dbReference type="GO" id="GO:0031028">
    <property type="term" value="P:septation initiation signaling"/>
    <property type="evidence" value="ECO:0007669"/>
    <property type="project" value="TreeGrafter"/>
</dbReference>
<feature type="compositionally biased region" description="Polar residues" evidence="3">
    <location>
        <begin position="697"/>
        <end position="714"/>
    </location>
</feature>
<dbReference type="InterPro" id="IPR032675">
    <property type="entry name" value="LRR_dom_sf"/>
</dbReference>
<dbReference type="SUPFAM" id="SSF52058">
    <property type="entry name" value="L domain-like"/>
    <property type="match status" value="1"/>
</dbReference>
<feature type="compositionally biased region" description="Basic and acidic residues" evidence="3">
    <location>
        <begin position="415"/>
        <end position="431"/>
    </location>
</feature>